<evidence type="ECO:0000313" key="2">
    <source>
        <dbReference type="EMBL" id="DAE26843.1"/>
    </source>
</evidence>
<evidence type="ECO:0000256" key="1">
    <source>
        <dbReference type="SAM" id="Phobius"/>
    </source>
</evidence>
<feature type="transmembrane region" description="Helical" evidence="1">
    <location>
        <begin position="6"/>
        <end position="25"/>
    </location>
</feature>
<proteinExistence type="predicted"/>
<organism evidence="2">
    <name type="scientific">virus sp. ctCsQ3</name>
    <dbReference type="NCBI Taxonomy" id="2826794"/>
    <lineage>
        <taxon>Viruses</taxon>
    </lineage>
</organism>
<accession>A0A8S5R6T4</accession>
<keyword evidence="1" id="KW-1133">Transmembrane helix</keyword>
<protein>
    <submittedName>
        <fullName evidence="2">Uncharacterized protein</fullName>
    </submittedName>
</protein>
<reference evidence="2" key="1">
    <citation type="journal article" date="2021" name="Proc. Natl. Acad. Sci. U.S.A.">
        <title>A Catalog of Tens of Thousands of Viruses from Human Metagenomes Reveals Hidden Associations with Chronic Diseases.</title>
        <authorList>
            <person name="Tisza M.J."/>
            <person name="Buck C.B."/>
        </authorList>
    </citation>
    <scope>NUCLEOTIDE SEQUENCE</scope>
    <source>
        <strain evidence="2">CtCsQ3</strain>
    </source>
</reference>
<keyword evidence="1" id="KW-0812">Transmembrane</keyword>
<name>A0A8S5R6T4_9VIRU</name>
<keyword evidence="1" id="KW-0472">Membrane</keyword>
<sequence>MPIAVIISIISVAFSVFFGLFTLGFNLKNNKKSDNAELTERVKENTRINMKLDTISGNTTEIKNEVIEMRKELNSHDNRIIKVEESVKSAHHRIDGLEARLNEDKEV</sequence>
<dbReference type="EMBL" id="BK015823">
    <property type="protein sequence ID" value="DAE26843.1"/>
    <property type="molecule type" value="Genomic_DNA"/>
</dbReference>